<feature type="domain" description="Glycosyltransferase subfamily 4-like N-terminal" evidence="4">
    <location>
        <begin position="29"/>
        <end position="201"/>
    </location>
</feature>
<dbReference type="PANTHER" id="PTHR12526">
    <property type="entry name" value="GLYCOSYLTRANSFERASE"/>
    <property type="match status" value="1"/>
</dbReference>
<evidence type="ECO:0000313" key="6">
    <source>
        <dbReference type="Proteomes" id="UP000646053"/>
    </source>
</evidence>
<name>A0A8J8CJQ7_9CYAN</name>
<organism evidence="5 6">
    <name type="scientific">Myxacorys almedinensis A</name>
    <dbReference type="NCBI Taxonomy" id="2690445"/>
    <lineage>
        <taxon>Bacteria</taxon>
        <taxon>Bacillati</taxon>
        <taxon>Cyanobacteriota</taxon>
        <taxon>Cyanophyceae</taxon>
        <taxon>Leptolyngbyales</taxon>
        <taxon>Leptolyngbyaceae</taxon>
        <taxon>Myxacorys</taxon>
        <taxon>Myxacorys almedinensis</taxon>
    </lineage>
</organism>
<evidence type="ECO:0000259" key="3">
    <source>
        <dbReference type="Pfam" id="PF00534"/>
    </source>
</evidence>
<proteinExistence type="predicted"/>
<gene>
    <name evidence="5" type="ORF">GS601_18460</name>
</gene>
<accession>A0A8J8CJQ7</accession>
<protein>
    <submittedName>
        <fullName evidence="5">Glycosyltransferase</fullName>
    </submittedName>
</protein>
<sequence length="428" mass="47122">MFFPGHKKRLALISVHGDPAIEIGKEEAGGQNVYVRQVGEALSRQGWQVDMFTRRSAPDQARIVQHTPDCRTIRLTAGSEKFIPRDELFEHLPKFVEAFQQFQADEGAKYDVIHTNYWLSSWVGMRLKALQGTKHIHTYHSLGAVKYQAISTIPLIAKTRLATEKTCLETAERIIATSPQEQDHMRSLVSTDGNIDIIPCGTDIRRFGCVSRAEARQQLGLAQDAKIVFYVGRFDPRKGIETLVRAVGRLTQRDNLQLIIGGGSRPGQSDGRERDRIEKIVANLGLHTITSFPGRLGLDNLHLYYAAADVCVVPSHYEPFGLVAIEAMASRTPVVASAVGGLQFTVIPEVTGLLAPPKDSAAFSDAIARILANSQWRDQLGDAGRERVEAIFSWDGVAAQLSKLYKRVSKESSQPHVSAQSSSSPVSA</sequence>
<dbReference type="Proteomes" id="UP000646053">
    <property type="component" value="Unassembled WGS sequence"/>
</dbReference>
<evidence type="ECO:0000256" key="1">
    <source>
        <dbReference type="ARBA" id="ARBA00022676"/>
    </source>
</evidence>
<keyword evidence="2" id="KW-0808">Transferase</keyword>
<dbReference type="EMBL" id="WVIE01000027">
    <property type="protein sequence ID" value="NDJ19248.1"/>
    <property type="molecule type" value="Genomic_DNA"/>
</dbReference>
<dbReference type="SUPFAM" id="SSF53756">
    <property type="entry name" value="UDP-Glycosyltransferase/glycogen phosphorylase"/>
    <property type="match status" value="1"/>
</dbReference>
<dbReference type="GO" id="GO:0016757">
    <property type="term" value="F:glycosyltransferase activity"/>
    <property type="evidence" value="ECO:0007669"/>
    <property type="project" value="UniProtKB-KW"/>
</dbReference>
<dbReference type="Pfam" id="PF13579">
    <property type="entry name" value="Glyco_trans_4_4"/>
    <property type="match status" value="1"/>
</dbReference>
<evidence type="ECO:0000256" key="2">
    <source>
        <dbReference type="ARBA" id="ARBA00022679"/>
    </source>
</evidence>
<dbReference type="Pfam" id="PF00534">
    <property type="entry name" value="Glycos_transf_1"/>
    <property type="match status" value="1"/>
</dbReference>
<feature type="domain" description="Glycosyl transferase family 1" evidence="3">
    <location>
        <begin position="212"/>
        <end position="387"/>
    </location>
</feature>
<dbReference type="AlphaFoldDB" id="A0A8J8CJQ7"/>
<evidence type="ECO:0000259" key="4">
    <source>
        <dbReference type="Pfam" id="PF13579"/>
    </source>
</evidence>
<reference evidence="5" key="1">
    <citation type="submission" date="2019-12" db="EMBL/GenBank/DDBJ databases">
        <title>High-Quality draft genome sequences of three cyanobacteria isolated from the limestone walls of the Old Cathedral of Coimbra.</title>
        <authorList>
            <person name="Tiago I."/>
            <person name="Soares F."/>
            <person name="Portugal A."/>
        </authorList>
    </citation>
    <scope>NUCLEOTIDE SEQUENCE</scope>
    <source>
        <strain evidence="5">A</strain>
    </source>
</reference>
<dbReference type="InterPro" id="IPR028098">
    <property type="entry name" value="Glyco_trans_4-like_N"/>
</dbReference>
<evidence type="ECO:0000313" key="5">
    <source>
        <dbReference type="EMBL" id="NDJ19248.1"/>
    </source>
</evidence>
<comment type="caution">
    <text evidence="5">The sequence shown here is derived from an EMBL/GenBank/DDBJ whole genome shotgun (WGS) entry which is preliminary data.</text>
</comment>
<dbReference type="CDD" id="cd03800">
    <property type="entry name" value="GT4_sucrose_synthase"/>
    <property type="match status" value="1"/>
</dbReference>
<dbReference type="Gene3D" id="3.40.50.2000">
    <property type="entry name" value="Glycogen Phosphorylase B"/>
    <property type="match status" value="2"/>
</dbReference>
<dbReference type="PANTHER" id="PTHR12526:SF510">
    <property type="entry name" value="D-INOSITOL 3-PHOSPHATE GLYCOSYLTRANSFERASE"/>
    <property type="match status" value="1"/>
</dbReference>
<keyword evidence="6" id="KW-1185">Reference proteome</keyword>
<dbReference type="RefSeq" id="WP_162424772.1">
    <property type="nucleotide sequence ID" value="NZ_WVIE01000027.1"/>
</dbReference>
<dbReference type="InterPro" id="IPR001296">
    <property type="entry name" value="Glyco_trans_1"/>
</dbReference>
<keyword evidence="1" id="KW-0328">Glycosyltransferase</keyword>